<dbReference type="InParanoid" id="A0A1Y2FYB2"/>
<feature type="signal peptide" evidence="1">
    <location>
        <begin position="1"/>
        <end position="17"/>
    </location>
</feature>
<evidence type="ECO:0000256" key="1">
    <source>
        <dbReference type="SAM" id="SignalP"/>
    </source>
</evidence>
<accession>A0A1Y2FYB2</accession>
<proteinExistence type="predicted"/>
<reference evidence="2 3" key="1">
    <citation type="submission" date="2016-07" db="EMBL/GenBank/DDBJ databases">
        <title>Pervasive Adenine N6-methylation of Active Genes in Fungi.</title>
        <authorList>
            <consortium name="DOE Joint Genome Institute"/>
            <person name="Mondo S.J."/>
            <person name="Dannebaum R.O."/>
            <person name="Kuo R.C."/>
            <person name="Labutti K."/>
            <person name="Haridas S."/>
            <person name="Kuo A."/>
            <person name="Salamov A."/>
            <person name="Ahrendt S.R."/>
            <person name="Lipzen A."/>
            <person name="Sullivan W."/>
            <person name="Andreopoulos W.B."/>
            <person name="Clum A."/>
            <person name="Lindquist E."/>
            <person name="Daum C."/>
            <person name="Ramamoorthy G.K."/>
            <person name="Gryganskyi A."/>
            <person name="Culley D."/>
            <person name="Magnuson J.K."/>
            <person name="James T.Y."/>
            <person name="O'Malley M.A."/>
            <person name="Stajich J.E."/>
            <person name="Spatafora J.W."/>
            <person name="Visel A."/>
            <person name="Grigoriev I.V."/>
        </authorList>
    </citation>
    <scope>NUCLEOTIDE SEQUENCE [LARGE SCALE GENOMIC DNA]</scope>
    <source>
        <strain evidence="2 3">62-1032</strain>
    </source>
</reference>
<evidence type="ECO:0000313" key="3">
    <source>
        <dbReference type="Proteomes" id="UP000193467"/>
    </source>
</evidence>
<dbReference type="AlphaFoldDB" id="A0A1Y2FYB2"/>
<dbReference type="Proteomes" id="UP000193467">
    <property type="component" value="Unassembled WGS sequence"/>
</dbReference>
<name>A0A1Y2FYB2_9BASI</name>
<comment type="caution">
    <text evidence="2">The sequence shown here is derived from an EMBL/GenBank/DDBJ whole genome shotgun (WGS) entry which is preliminary data.</text>
</comment>
<evidence type="ECO:0000313" key="2">
    <source>
        <dbReference type="EMBL" id="ORY89039.1"/>
    </source>
</evidence>
<protein>
    <submittedName>
        <fullName evidence="2">Uncharacterized protein</fullName>
    </submittedName>
</protein>
<dbReference type="EMBL" id="MCGR01000007">
    <property type="protein sequence ID" value="ORY89039.1"/>
    <property type="molecule type" value="Genomic_DNA"/>
</dbReference>
<keyword evidence="3" id="KW-1185">Reference proteome</keyword>
<sequence>MLFRLVSLFSLLSMAFALPQQLTFAPTSNPSTSPCLLDAFAFSCPSFKVNCVLDKDWWNPVGNIGPQPYKRVGLRCNQAHEARNTKQCNAEFPVCEGRCEAYGPLPF</sequence>
<gene>
    <name evidence="2" type="ORF">BCR35DRAFT_300824</name>
</gene>
<keyword evidence="1" id="KW-0732">Signal</keyword>
<dbReference type="OrthoDB" id="2587170at2759"/>
<organism evidence="2 3">
    <name type="scientific">Leucosporidium creatinivorum</name>
    <dbReference type="NCBI Taxonomy" id="106004"/>
    <lineage>
        <taxon>Eukaryota</taxon>
        <taxon>Fungi</taxon>
        <taxon>Dikarya</taxon>
        <taxon>Basidiomycota</taxon>
        <taxon>Pucciniomycotina</taxon>
        <taxon>Microbotryomycetes</taxon>
        <taxon>Leucosporidiales</taxon>
        <taxon>Leucosporidium</taxon>
    </lineage>
</organism>
<feature type="chain" id="PRO_5013277030" evidence="1">
    <location>
        <begin position="18"/>
        <end position="107"/>
    </location>
</feature>